<dbReference type="EMBL" id="PVEP01000013">
    <property type="protein sequence ID" value="PQV53695.1"/>
    <property type="molecule type" value="Genomic_DNA"/>
</dbReference>
<dbReference type="GO" id="GO:0016853">
    <property type="term" value="F:isomerase activity"/>
    <property type="evidence" value="ECO:0007669"/>
    <property type="project" value="UniProtKB-KW"/>
</dbReference>
<dbReference type="Pfam" id="PF13462">
    <property type="entry name" value="Thioredoxin_4"/>
    <property type="match status" value="1"/>
</dbReference>
<sequence length="238" mass="25661">MKPTYLLAGAVALVALGGVWGMSRTATDPITLIASPAMAQEASVSSEAARVPDMVLGQEDAPVTMIEYASFTCSHCANFHDEAFAKLKSDYIDTGKVKFVYREVYFDRYGLLAAMIARDGGPEKYFKISDVLYETQRDWISAGDDKGIIDNLRKIGLKAGIDKDKIEATIAAFDTCTADIKACMETDNIAGAMVATYQANATADNIKGTPTIIINGETHSGEMSYEDLSKIIDAKLGN</sequence>
<dbReference type="PANTHER" id="PTHR13887:SF56">
    <property type="entry name" value="THIOREDOXIN-LIKE REDUCTASE RV2466C"/>
    <property type="match status" value="1"/>
</dbReference>
<proteinExistence type="inferred from homology"/>
<feature type="domain" description="Thioredoxin" evidence="3">
    <location>
        <begin position="31"/>
        <end position="237"/>
    </location>
</feature>
<comment type="similarity">
    <text evidence="2">Belongs to the thioredoxin family. DsbA subfamily.</text>
</comment>
<dbReference type="InterPro" id="IPR036249">
    <property type="entry name" value="Thioredoxin-like_sf"/>
</dbReference>
<evidence type="ECO:0000256" key="1">
    <source>
        <dbReference type="ARBA" id="ARBA00003565"/>
    </source>
</evidence>
<evidence type="ECO:0000259" key="3">
    <source>
        <dbReference type="PROSITE" id="PS51352"/>
    </source>
</evidence>
<evidence type="ECO:0000256" key="2">
    <source>
        <dbReference type="ARBA" id="ARBA00005791"/>
    </source>
</evidence>
<reference evidence="4 5" key="1">
    <citation type="submission" date="2018-02" db="EMBL/GenBank/DDBJ databases">
        <title>Genomic Encyclopedia of Archaeal and Bacterial Type Strains, Phase II (KMG-II): from individual species to whole genera.</title>
        <authorList>
            <person name="Goeker M."/>
        </authorList>
    </citation>
    <scope>NUCLEOTIDE SEQUENCE [LARGE SCALE GENOMIC DNA]</scope>
    <source>
        <strain evidence="4 5">DSM 18921</strain>
    </source>
</reference>
<dbReference type="Gene3D" id="3.40.30.10">
    <property type="entry name" value="Glutaredoxin"/>
    <property type="match status" value="1"/>
</dbReference>
<keyword evidence="5" id="KW-1185">Reference proteome</keyword>
<dbReference type="SUPFAM" id="SSF52833">
    <property type="entry name" value="Thioredoxin-like"/>
    <property type="match status" value="1"/>
</dbReference>
<dbReference type="OrthoDB" id="8478320at2"/>
<dbReference type="InterPro" id="IPR012336">
    <property type="entry name" value="Thioredoxin-like_fold"/>
</dbReference>
<comment type="function">
    <text evidence="1">May be required for disulfide bond formation in some proteins.</text>
</comment>
<dbReference type="AlphaFoldDB" id="A0A2S8RYN7"/>
<name>A0A2S8RYN7_9RHOB</name>
<evidence type="ECO:0000313" key="4">
    <source>
        <dbReference type="EMBL" id="PQV53695.1"/>
    </source>
</evidence>
<protein>
    <submittedName>
        <fullName evidence="4">Protein-disulfide isomerase</fullName>
    </submittedName>
</protein>
<organism evidence="4 5">
    <name type="scientific">Albidovulum denitrificans</name>
    <dbReference type="NCBI Taxonomy" id="404881"/>
    <lineage>
        <taxon>Bacteria</taxon>
        <taxon>Pseudomonadati</taxon>
        <taxon>Pseudomonadota</taxon>
        <taxon>Alphaproteobacteria</taxon>
        <taxon>Rhodobacterales</taxon>
        <taxon>Paracoccaceae</taxon>
        <taxon>Albidovulum</taxon>
    </lineage>
</organism>
<dbReference type="Proteomes" id="UP000238338">
    <property type="component" value="Unassembled WGS sequence"/>
</dbReference>
<dbReference type="PANTHER" id="PTHR13887">
    <property type="entry name" value="GLUTATHIONE S-TRANSFERASE KAPPA"/>
    <property type="match status" value="1"/>
</dbReference>
<dbReference type="RefSeq" id="WP_105516417.1">
    <property type="nucleotide sequence ID" value="NZ_PVEP01000013.1"/>
</dbReference>
<evidence type="ECO:0000313" key="5">
    <source>
        <dbReference type="Proteomes" id="UP000238338"/>
    </source>
</evidence>
<gene>
    <name evidence="4" type="ORF">LX70_03880</name>
</gene>
<keyword evidence="4" id="KW-0413">Isomerase</keyword>
<comment type="caution">
    <text evidence="4">The sequence shown here is derived from an EMBL/GenBank/DDBJ whole genome shotgun (WGS) entry which is preliminary data.</text>
</comment>
<dbReference type="PROSITE" id="PS51352">
    <property type="entry name" value="THIOREDOXIN_2"/>
    <property type="match status" value="1"/>
</dbReference>
<accession>A0A2S8RYN7</accession>
<dbReference type="InterPro" id="IPR013766">
    <property type="entry name" value="Thioredoxin_domain"/>
</dbReference>